<dbReference type="EMBL" id="LQMQ01000043">
    <property type="protein sequence ID" value="KUO40361.1"/>
    <property type="molecule type" value="Genomic_DNA"/>
</dbReference>
<comment type="caution">
    <text evidence="10">The sequence shown here is derived from an EMBL/GenBank/DDBJ whole genome shotgun (WGS) entry which is preliminary data.</text>
</comment>
<dbReference type="NCBIfam" id="NF040682">
    <property type="entry name" value="PorA_Arch"/>
    <property type="match status" value="1"/>
</dbReference>
<dbReference type="PANTHER" id="PTHR32154:SF0">
    <property type="entry name" value="PYRUVATE-FLAVODOXIN OXIDOREDUCTASE-RELATED"/>
    <property type="match status" value="1"/>
</dbReference>
<dbReference type="Pfam" id="PF17147">
    <property type="entry name" value="PFOR_II"/>
    <property type="match status" value="1"/>
</dbReference>
<keyword evidence="3" id="KW-0560">Oxidoreductase</keyword>
<proteinExistence type="predicted"/>
<comment type="catalytic activity">
    <reaction evidence="7">
        <text>2 oxidized [2Fe-2S]-[ferredoxin] + pyruvate + CoA = 2 reduced [2Fe-2S]-[ferredoxin] + acetyl-CoA + CO2 + H(+)</text>
        <dbReference type="Rhea" id="RHEA:12765"/>
        <dbReference type="Rhea" id="RHEA-COMP:10000"/>
        <dbReference type="Rhea" id="RHEA-COMP:10001"/>
        <dbReference type="ChEBI" id="CHEBI:15361"/>
        <dbReference type="ChEBI" id="CHEBI:15378"/>
        <dbReference type="ChEBI" id="CHEBI:16526"/>
        <dbReference type="ChEBI" id="CHEBI:33737"/>
        <dbReference type="ChEBI" id="CHEBI:33738"/>
        <dbReference type="ChEBI" id="CHEBI:57287"/>
        <dbReference type="ChEBI" id="CHEBI:57288"/>
        <dbReference type="EC" id="1.2.7.1"/>
    </reaction>
</comment>
<evidence type="ECO:0000256" key="6">
    <source>
        <dbReference type="ARBA" id="ARBA00044814"/>
    </source>
</evidence>
<dbReference type="Gene3D" id="3.40.50.970">
    <property type="match status" value="1"/>
</dbReference>
<feature type="domain" description="Pyruvate:ferredoxin oxidoreductase core" evidence="9">
    <location>
        <begin position="271"/>
        <end position="370"/>
    </location>
</feature>
<dbReference type="Proteomes" id="UP000074294">
    <property type="component" value="Unassembled WGS sequence"/>
</dbReference>
<dbReference type="EC" id="1.2.7.1" evidence="2"/>
<dbReference type="CDD" id="cd07034">
    <property type="entry name" value="TPP_PYR_PFOR_IOR-alpha_like"/>
    <property type="match status" value="1"/>
</dbReference>
<evidence type="ECO:0000259" key="8">
    <source>
        <dbReference type="Pfam" id="PF01855"/>
    </source>
</evidence>
<dbReference type="SUPFAM" id="SSF52922">
    <property type="entry name" value="TK C-terminal domain-like"/>
    <property type="match status" value="1"/>
</dbReference>
<dbReference type="PANTHER" id="PTHR32154">
    <property type="entry name" value="PYRUVATE-FLAVODOXIN OXIDOREDUCTASE-RELATED"/>
    <property type="match status" value="1"/>
</dbReference>
<dbReference type="GO" id="GO:0019164">
    <property type="term" value="F:pyruvate synthase activity"/>
    <property type="evidence" value="ECO:0007669"/>
    <property type="project" value="UniProtKB-EC"/>
</dbReference>
<evidence type="ECO:0000259" key="9">
    <source>
        <dbReference type="Pfam" id="PF17147"/>
    </source>
</evidence>
<gene>
    <name evidence="10" type="primary">porA</name>
    <name evidence="10" type="ORF">APZ16_01705</name>
</gene>
<dbReference type="InterPro" id="IPR050722">
    <property type="entry name" value="Pyruvate:ferred/Flavod_OxRd"/>
</dbReference>
<dbReference type="FunFam" id="3.40.50.920:FF:000010">
    <property type="entry name" value="Pyruvate ferredoxin oxidoreductase, alpha subunit"/>
    <property type="match status" value="1"/>
</dbReference>
<dbReference type="InterPro" id="IPR009014">
    <property type="entry name" value="Transketo_C/PFOR_II"/>
</dbReference>
<dbReference type="InterPro" id="IPR002880">
    <property type="entry name" value="Pyrv_Fd/Flavodoxin_OxRdtase_N"/>
</dbReference>
<dbReference type="SUPFAM" id="SSF52518">
    <property type="entry name" value="Thiamin diphosphate-binding fold (THDP-binding)"/>
    <property type="match status" value="1"/>
</dbReference>
<evidence type="ECO:0000313" key="11">
    <source>
        <dbReference type="Proteomes" id="UP000074294"/>
    </source>
</evidence>
<evidence type="ECO:0000313" key="10">
    <source>
        <dbReference type="EMBL" id="KUO40361.1"/>
    </source>
</evidence>
<comment type="subunit">
    <text evidence="1">Heterotetramer of one alpha, one beta, one delta and one gamma chain.</text>
</comment>
<evidence type="ECO:0000256" key="4">
    <source>
        <dbReference type="ARBA" id="ARBA00044787"/>
    </source>
</evidence>
<sequence length="406" mass="44855">MPRQGNNNEGGVSPMMRIIDGNEAVALAAKLARVKVISAYPITPQTTVVEKLAEYISNGELDAEFIKVESEHSAMSACIGAAATGVRAFTATSSQGLLLMSEMLYVASGLRLPIVMTNANRSVSAPLSIWCDQQDSMTVRDSGWIQLYCENNQEILDTTIQAFRIAEELLLPVMVCYDGYILSHTLEPVDCPEQSEVDAFLPEYHYPYALDPEKPVTMGPVGVPEYYMEFRYLLQKAVQESKAKIVEIDHEFKKRFGRGYGILEEYRSDDAEVVILTMGSLSSSCKEIVDSLRQRGEKVGLVKLKSFRPFPTEEIIEALGRAKAVAVVEKDISLGHAGGLFIDTAAAFVNTREAPLMINFICGLAGRDVTSALLEQAVRETQRAAETGRVEKKIRWLGLQEKLVEE</sequence>
<dbReference type="Pfam" id="PF01855">
    <property type="entry name" value="POR_N"/>
    <property type="match status" value="1"/>
</dbReference>
<organism evidence="10 11">
    <name type="scientific">Hadarchaeum yellowstonense</name>
    <dbReference type="NCBI Taxonomy" id="1776334"/>
    <lineage>
        <taxon>Archaea</taxon>
        <taxon>Methanobacteriati</taxon>
        <taxon>Candidatus Hadarchaeota</taxon>
        <taxon>Candidatus Hadarchaeia</taxon>
        <taxon>Candidatus Hadarchaeales</taxon>
        <taxon>Candidatus Hadarchaeaceae</taxon>
        <taxon>Candidatus Hadarchaeum</taxon>
    </lineage>
</organism>
<evidence type="ECO:0000256" key="1">
    <source>
        <dbReference type="ARBA" id="ARBA00011595"/>
    </source>
</evidence>
<evidence type="ECO:0000256" key="7">
    <source>
        <dbReference type="ARBA" id="ARBA00049357"/>
    </source>
</evidence>
<name>A0A147JV99_HADYE</name>
<reference evidence="10 11" key="1">
    <citation type="journal article" date="2016" name="Nat. Microbiol.">
        <title>Genomic inference of the metabolism of cosmopolitan subsurface Archaea, Hadesarchaea.</title>
        <authorList>
            <person name="Baker B.J."/>
            <person name="Saw J.H."/>
            <person name="Lind A.E."/>
            <person name="Lazar C.S."/>
            <person name="Hinrichs K.-U."/>
            <person name="Teske A.P."/>
            <person name="Ettema T.J."/>
        </authorList>
    </citation>
    <scope>NUCLEOTIDE SEQUENCE [LARGE SCALE GENOMIC DNA]</scope>
</reference>
<evidence type="ECO:0000256" key="5">
    <source>
        <dbReference type="ARBA" id="ARBA00044811"/>
    </source>
</evidence>
<evidence type="ECO:0000256" key="3">
    <source>
        <dbReference type="ARBA" id="ARBA00023002"/>
    </source>
</evidence>
<evidence type="ECO:0000256" key="2">
    <source>
        <dbReference type="ARBA" id="ARBA00012822"/>
    </source>
</evidence>
<dbReference type="STRING" id="1776334.APZ16_01705"/>
<protein>
    <recommendedName>
        <fullName evidence="4">Pyruvate synthase subunit PorA</fullName>
        <ecNumber evidence="2">1.2.7.1</ecNumber>
    </recommendedName>
    <alternativeName>
        <fullName evidence="6">Pyruvate oxidoreductase alpha chain</fullName>
    </alternativeName>
    <alternativeName>
        <fullName evidence="5">Pyruvic-ferredoxin oxidoreductase subunit alpha</fullName>
    </alternativeName>
</protein>
<dbReference type="FunFam" id="3.40.50.970:FF:000012">
    <property type="entry name" value="Pyruvate:ferredoxin (Flavodoxin) oxidoreductase"/>
    <property type="match status" value="1"/>
</dbReference>
<dbReference type="GO" id="GO:0006979">
    <property type="term" value="P:response to oxidative stress"/>
    <property type="evidence" value="ECO:0007669"/>
    <property type="project" value="TreeGrafter"/>
</dbReference>
<dbReference type="AlphaFoldDB" id="A0A147JV99"/>
<dbReference type="InterPro" id="IPR029061">
    <property type="entry name" value="THDP-binding"/>
</dbReference>
<feature type="domain" description="Pyruvate flavodoxin/ferredoxin oxidoreductase pyrimidine binding" evidence="8">
    <location>
        <begin position="28"/>
        <end position="247"/>
    </location>
</feature>
<dbReference type="Gene3D" id="3.40.50.920">
    <property type="match status" value="1"/>
</dbReference>
<keyword evidence="10" id="KW-0670">Pyruvate</keyword>
<dbReference type="InterPro" id="IPR053390">
    <property type="entry name" value="Pyruvate_synthase_PorA"/>
</dbReference>
<accession>A0A147JV99</accession>
<dbReference type="InterPro" id="IPR033412">
    <property type="entry name" value="PFOR_II"/>
</dbReference>